<dbReference type="EMBL" id="MN740246">
    <property type="protein sequence ID" value="QHT95776.1"/>
    <property type="molecule type" value="Genomic_DNA"/>
</dbReference>
<proteinExistence type="predicted"/>
<sequence length="165" mass="18370">MDTKKMNKRYIPKSLSKKDKKKQLSMLQRSRKLYKKGLFYTRKPVKSFTSKPSKFVSKALKKYNVEKIGATKELAKSSGCSIPTLEKIINKGQGAYYSSGSRPNQTSQSWGIARLASALTNGKAGAVDYDILINGCKKGSKGYLSAKKSRKIFGKGHRKVPKINI</sequence>
<accession>A0A6C0ITN5</accession>
<name>A0A6C0ITN5_9ZZZZ</name>
<dbReference type="AlphaFoldDB" id="A0A6C0ITN5"/>
<feature type="region of interest" description="Disordered" evidence="1">
    <location>
        <begin position="1"/>
        <end position="26"/>
    </location>
</feature>
<evidence type="ECO:0000256" key="1">
    <source>
        <dbReference type="SAM" id="MobiDB-lite"/>
    </source>
</evidence>
<feature type="compositionally biased region" description="Basic residues" evidence="1">
    <location>
        <begin position="1"/>
        <end position="11"/>
    </location>
</feature>
<reference evidence="3" key="1">
    <citation type="journal article" date="2020" name="Nature">
        <title>Giant virus diversity and host interactions through global metagenomics.</title>
        <authorList>
            <person name="Schulz F."/>
            <person name="Roux S."/>
            <person name="Paez-Espino D."/>
            <person name="Jungbluth S."/>
            <person name="Walsh D.A."/>
            <person name="Denef V.J."/>
            <person name="McMahon K.D."/>
            <person name="Konstantinidis K.T."/>
            <person name="Eloe-Fadrosh E.A."/>
            <person name="Kyrpides N.C."/>
            <person name="Woyke T."/>
        </authorList>
    </citation>
    <scope>NUCLEOTIDE SEQUENCE</scope>
    <source>
        <strain evidence="3">GVMAG-M-3300024301-20</strain>
    </source>
</reference>
<evidence type="ECO:0000259" key="2">
    <source>
        <dbReference type="Pfam" id="PF19141"/>
    </source>
</evidence>
<dbReference type="InterPro" id="IPR043862">
    <property type="entry name" value="DUF5824"/>
</dbReference>
<evidence type="ECO:0000313" key="3">
    <source>
        <dbReference type="EMBL" id="QHT95776.1"/>
    </source>
</evidence>
<feature type="domain" description="DUF5824" evidence="2">
    <location>
        <begin position="18"/>
        <end position="126"/>
    </location>
</feature>
<protein>
    <recommendedName>
        <fullName evidence="2">DUF5824 domain-containing protein</fullName>
    </recommendedName>
</protein>
<dbReference type="Pfam" id="PF19141">
    <property type="entry name" value="DUF5824"/>
    <property type="match status" value="1"/>
</dbReference>
<organism evidence="3">
    <name type="scientific">viral metagenome</name>
    <dbReference type="NCBI Taxonomy" id="1070528"/>
    <lineage>
        <taxon>unclassified sequences</taxon>
        <taxon>metagenomes</taxon>
        <taxon>organismal metagenomes</taxon>
    </lineage>
</organism>